<dbReference type="GO" id="GO:0006813">
    <property type="term" value="P:potassium ion transport"/>
    <property type="evidence" value="ECO:0007669"/>
    <property type="project" value="InterPro"/>
</dbReference>
<evidence type="ECO:0000256" key="5">
    <source>
        <dbReference type="ARBA" id="ARBA00022989"/>
    </source>
</evidence>
<dbReference type="GO" id="GO:0015297">
    <property type="term" value="F:antiporter activity"/>
    <property type="evidence" value="ECO:0007669"/>
    <property type="project" value="InterPro"/>
</dbReference>
<accession>A0A921ERJ3</accession>
<keyword evidence="5 7" id="KW-1133">Transmembrane helix</keyword>
<dbReference type="GO" id="GO:1902600">
    <property type="term" value="P:proton transmembrane transport"/>
    <property type="evidence" value="ECO:0007669"/>
    <property type="project" value="InterPro"/>
</dbReference>
<dbReference type="PANTHER" id="PTHR42751">
    <property type="entry name" value="SODIUM/HYDROGEN EXCHANGER FAMILY/TRKA DOMAIN PROTEIN"/>
    <property type="match status" value="1"/>
</dbReference>
<proteinExistence type="inferred from homology"/>
<name>A0A921ERJ3_9ACTN</name>
<feature type="transmembrane region" description="Helical" evidence="7">
    <location>
        <begin position="109"/>
        <end position="130"/>
    </location>
</feature>
<feature type="transmembrane region" description="Helical" evidence="7">
    <location>
        <begin position="273"/>
        <end position="297"/>
    </location>
</feature>
<keyword evidence="3" id="KW-0813">Transport</keyword>
<keyword evidence="4 7" id="KW-0812">Transmembrane</keyword>
<dbReference type="InterPro" id="IPR036291">
    <property type="entry name" value="NAD(P)-bd_dom_sf"/>
</dbReference>
<feature type="transmembrane region" description="Helical" evidence="7">
    <location>
        <begin position="76"/>
        <end position="103"/>
    </location>
</feature>
<organism evidence="9 10">
    <name type="scientific">Tessaracoccus flavescens</name>
    <dbReference type="NCBI Taxonomy" id="399497"/>
    <lineage>
        <taxon>Bacteria</taxon>
        <taxon>Bacillati</taxon>
        <taxon>Actinomycetota</taxon>
        <taxon>Actinomycetes</taxon>
        <taxon>Propionibacteriales</taxon>
        <taxon>Propionibacteriaceae</taxon>
        <taxon>Tessaracoccus</taxon>
    </lineage>
</organism>
<reference evidence="9" key="2">
    <citation type="submission" date="2021-09" db="EMBL/GenBank/DDBJ databases">
        <authorList>
            <person name="Gilroy R."/>
        </authorList>
    </citation>
    <scope>NUCLEOTIDE SEQUENCE</scope>
    <source>
        <strain evidence="9">ChiGjej3B3-7470</strain>
    </source>
</reference>
<reference evidence="9" key="1">
    <citation type="journal article" date="2021" name="PeerJ">
        <title>Extensive microbial diversity within the chicken gut microbiome revealed by metagenomics and culture.</title>
        <authorList>
            <person name="Gilroy R."/>
            <person name="Ravi A."/>
            <person name="Getino M."/>
            <person name="Pursley I."/>
            <person name="Horton D.L."/>
            <person name="Alikhan N.F."/>
            <person name="Baker D."/>
            <person name="Gharbi K."/>
            <person name="Hall N."/>
            <person name="Watson M."/>
            <person name="Adriaenssens E.M."/>
            <person name="Foster-Nyarko E."/>
            <person name="Jarju S."/>
            <person name="Secka A."/>
            <person name="Antonio M."/>
            <person name="Oren A."/>
            <person name="Chaudhuri R.R."/>
            <person name="La Ragione R."/>
            <person name="Hildebrand F."/>
            <person name="Pallen M.J."/>
        </authorList>
    </citation>
    <scope>NUCLEOTIDE SEQUENCE</scope>
    <source>
        <strain evidence="9">ChiGjej3B3-7470</strain>
    </source>
</reference>
<keyword evidence="6 7" id="KW-0472">Membrane</keyword>
<dbReference type="InterPro" id="IPR006153">
    <property type="entry name" value="Cation/H_exchanger_TM"/>
</dbReference>
<dbReference type="InterPro" id="IPR003148">
    <property type="entry name" value="RCK_N"/>
</dbReference>
<feature type="domain" description="RCK N-terminal" evidence="8">
    <location>
        <begin position="387"/>
        <end position="505"/>
    </location>
</feature>
<feature type="transmembrane region" description="Helical" evidence="7">
    <location>
        <begin position="335"/>
        <end position="353"/>
    </location>
</feature>
<evidence type="ECO:0000256" key="3">
    <source>
        <dbReference type="ARBA" id="ARBA00022448"/>
    </source>
</evidence>
<gene>
    <name evidence="9" type="ORF">K8V15_10570</name>
</gene>
<comment type="caution">
    <text evidence="9">The sequence shown here is derived from an EMBL/GenBank/DDBJ whole genome shotgun (WGS) entry which is preliminary data.</text>
</comment>
<dbReference type="Proteomes" id="UP000712713">
    <property type="component" value="Unassembled WGS sequence"/>
</dbReference>
<comment type="subcellular location">
    <subcellularLocation>
        <location evidence="1">Membrane</location>
        <topology evidence="1">Multi-pass membrane protein</topology>
    </subcellularLocation>
</comment>
<feature type="transmembrane region" description="Helical" evidence="7">
    <location>
        <begin position="309"/>
        <end position="329"/>
    </location>
</feature>
<dbReference type="Pfam" id="PF02254">
    <property type="entry name" value="TrkA_N"/>
    <property type="match status" value="1"/>
</dbReference>
<evidence type="ECO:0000256" key="4">
    <source>
        <dbReference type="ARBA" id="ARBA00022692"/>
    </source>
</evidence>
<dbReference type="InterPro" id="IPR038770">
    <property type="entry name" value="Na+/solute_symporter_sf"/>
</dbReference>
<feature type="transmembrane region" description="Helical" evidence="7">
    <location>
        <begin position="142"/>
        <end position="165"/>
    </location>
</feature>
<dbReference type="Gene3D" id="1.20.1530.20">
    <property type="match status" value="1"/>
</dbReference>
<feature type="transmembrane region" description="Helical" evidence="7">
    <location>
        <begin position="47"/>
        <end position="64"/>
    </location>
</feature>
<dbReference type="AlphaFoldDB" id="A0A921ERJ3"/>
<dbReference type="Gene3D" id="3.40.50.720">
    <property type="entry name" value="NAD(P)-binding Rossmann-like Domain"/>
    <property type="match status" value="1"/>
</dbReference>
<evidence type="ECO:0000256" key="1">
    <source>
        <dbReference type="ARBA" id="ARBA00004141"/>
    </source>
</evidence>
<dbReference type="EMBL" id="DYZF01000268">
    <property type="protein sequence ID" value="HJE52395.1"/>
    <property type="molecule type" value="Genomic_DNA"/>
</dbReference>
<feature type="transmembrane region" description="Helical" evidence="7">
    <location>
        <begin position="202"/>
        <end position="221"/>
    </location>
</feature>
<dbReference type="PANTHER" id="PTHR42751:SF1">
    <property type="entry name" value="CATION_PROTON ANTIPORTER YBAL-RELATED"/>
    <property type="match status" value="1"/>
</dbReference>
<evidence type="ECO:0000256" key="6">
    <source>
        <dbReference type="ARBA" id="ARBA00023136"/>
    </source>
</evidence>
<sequence>MAVGSLYLIAALLCALVAIGLRMPPLVGFLAAGFLLASLGTPVLPELAIVADLGVALLVFGIGLKLDIRSLLKPEVWFTSAAHMGLFTLVGAAVIKGLLFLGVTALGDLSWGTLLLVGFALSFSSTVVVVKVLDERGQTQALYGRLAVGVLVMQDVAAVAFITVAEPGWPSPWSLALVTLIPFALVLRWVWSRIGHGEVQTLFGLTCALVPGYYLFEIVGLRGDLGALIMGMLLAGHAKSADLSQTLTSAKDILLVGFFLSIGLDGVPTPTHLVLGLLLLALLPLQGVAYSLLFRIFGLRRRTTSRAGLVLSNFSEFGLIVAAMAHDMGLLEEQWVTVIAVAVAASFVVSAVLNRSDTLAERYAKLLPKDPPPHKQHPECRPLEIGLPDAVVLGMGRVGKGAAEQLRSEHGLRVVGVEQSRERAEHLRSLGLDVVEADAGDTNLWDALAITPSIRIIIVSLPTHVGNLEALHSLRKIKHNAVVASVSRYPDHASHLREAGADVVLEVYAGAGQQLADDASDHLSQLG</sequence>
<dbReference type="GO" id="GO:0016020">
    <property type="term" value="C:membrane"/>
    <property type="evidence" value="ECO:0007669"/>
    <property type="project" value="UniProtKB-SubCell"/>
</dbReference>
<comment type="similarity">
    <text evidence="2">Belongs to the monovalent cation:proton antiporter 2 (CPA2) transporter (TC 2.A.37) family.</text>
</comment>
<protein>
    <submittedName>
        <fullName evidence="9">Cation:proton antiporter</fullName>
    </submittedName>
</protein>
<evidence type="ECO:0000256" key="2">
    <source>
        <dbReference type="ARBA" id="ARBA00005551"/>
    </source>
</evidence>
<evidence type="ECO:0000259" key="8">
    <source>
        <dbReference type="PROSITE" id="PS51201"/>
    </source>
</evidence>
<evidence type="ECO:0000256" key="7">
    <source>
        <dbReference type="SAM" id="Phobius"/>
    </source>
</evidence>
<dbReference type="Pfam" id="PF00999">
    <property type="entry name" value="Na_H_Exchanger"/>
    <property type="match status" value="1"/>
</dbReference>
<dbReference type="PROSITE" id="PS51201">
    <property type="entry name" value="RCK_N"/>
    <property type="match status" value="1"/>
</dbReference>
<feature type="transmembrane region" description="Helical" evidence="7">
    <location>
        <begin position="171"/>
        <end position="190"/>
    </location>
</feature>
<evidence type="ECO:0000313" key="9">
    <source>
        <dbReference type="EMBL" id="HJE52395.1"/>
    </source>
</evidence>
<evidence type="ECO:0000313" key="10">
    <source>
        <dbReference type="Proteomes" id="UP000712713"/>
    </source>
</evidence>
<dbReference type="SUPFAM" id="SSF51735">
    <property type="entry name" value="NAD(P)-binding Rossmann-fold domains"/>
    <property type="match status" value="1"/>
</dbReference>